<dbReference type="Gene3D" id="3.30.300.20">
    <property type="match status" value="1"/>
</dbReference>
<accession>A0ABP8F7E3</accession>
<dbReference type="Pfam" id="PF02566">
    <property type="entry name" value="OsmC"/>
    <property type="match status" value="1"/>
</dbReference>
<dbReference type="InterPro" id="IPR003718">
    <property type="entry name" value="OsmC/Ohr_fam"/>
</dbReference>
<keyword evidence="2" id="KW-1185">Reference proteome</keyword>
<organism evidence="1 2">
    <name type="scientific">Mycobacterium paraffinicum</name>
    <dbReference type="NCBI Taxonomy" id="53378"/>
    <lineage>
        <taxon>Bacteria</taxon>
        <taxon>Bacillati</taxon>
        <taxon>Actinomycetota</taxon>
        <taxon>Actinomycetes</taxon>
        <taxon>Mycobacteriales</taxon>
        <taxon>Mycobacteriaceae</taxon>
        <taxon>Mycobacterium</taxon>
    </lineage>
</organism>
<evidence type="ECO:0000313" key="2">
    <source>
        <dbReference type="Proteomes" id="UP001501417"/>
    </source>
</evidence>
<gene>
    <name evidence="1" type="ORF">GCM10023161_47560</name>
</gene>
<dbReference type="InterPro" id="IPR052924">
    <property type="entry name" value="OsmC/Ohr_hydroprdx_reductase"/>
</dbReference>
<reference evidence="2" key="1">
    <citation type="journal article" date="2019" name="Int. J. Syst. Evol. Microbiol.">
        <title>The Global Catalogue of Microorganisms (GCM) 10K type strain sequencing project: providing services to taxonomists for standard genome sequencing and annotation.</title>
        <authorList>
            <consortium name="The Broad Institute Genomics Platform"/>
            <consortium name="The Broad Institute Genome Sequencing Center for Infectious Disease"/>
            <person name="Wu L."/>
            <person name="Ma J."/>
        </authorList>
    </citation>
    <scope>NUCLEOTIDE SEQUENCE [LARGE SCALE GENOMIC DNA]</scope>
    <source>
        <strain evidence="2">JCM 17782</strain>
    </source>
</reference>
<dbReference type="EMBL" id="BAABGF010000052">
    <property type="protein sequence ID" value="GAA4296357.1"/>
    <property type="molecule type" value="Genomic_DNA"/>
</dbReference>
<dbReference type="PANTHER" id="PTHR35368:SF1">
    <property type="entry name" value="HYDROPEROXIDE REDUCTASE"/>
    <property type="match status" value="1"/>
</dbReference>
<dbReference type="InterPro" id="IPR015946">
    <property type="entry name" value="KH_dom-like_a/b"/>
</dbReference>
<proteinExistence type="predicted"/>
<name>A0ABP8F7E3_9MYCO</name>
<dbReference type="Proteomes" id="UP001501417">
    <property type="component" value="Unassembled WGS sequence"/>
</dbReference>
<sequence length="180" mass="19541">MNGIDVEALGQFAETVSQDVSNGSVQFAVKTQWEGQTRSTTTVKSYSLGGKRYARDFTIRADEPVELLGTSTAPNPQELVMAGLNACMTVGYAAVAATKGIAIRSLEIETTGELDLRGFLGLDEAVNPGYDEIHYTVRIDADATPEQIQEIHDAVRRTSPNFANCAKAIRMIPKLEMVRS</sequence>
<dbReference type="PANTHER" id="PTHR35368">
    <property type="entry name" value="HYDROPEROXIDE REDUCTASE"/>
    <property type="match status" value="1"/>
</dbReference>
<comment type="caution">
    <text evidence="1">The sequence shown here is derived from an EMBL/GenBank/DDBJ whole genome shotgun (WGS) entry which is preliminary data.</text>
</comment>
<protein>
    <submittedName>
        <fullName evidence="1">OsmC family protein</fullName>
    </submittedName>
</protein>
<evidence type="ECO:0000313" key="1">
    <source>
        <dbReference type="EMBL" id="GAA4296357.1"/>
    </source>
</evidence>
<dbReference type="InterPro" id="IPR036102">
    <property type="entry name" value="OsmC/Ohrsf"/>
</dbReference>
<dbReference type="SUPFAM" id="SSF82784">
    <property type="entry name" value="OsmC-like"/>
    <property type="match status" value="1"/>
</dbReference>